<keyword evidence="10" id="KW-0119">Carbohydrate metabolism</keyword>
<keyword evidence="8" id="KW-0472">Membrane</keyword>
<keyword evidence="5" id="KW-0735">Signal-anchor</keyword>
<gene>
    <name evidence="14" type="primary">LOC115466298</name>
</gene>
<keyword evidence="3 11" id="KW-0808">Transferase</keyword>
<dbReference type="GO" id="GO:0018146">
    <property type="term" value="P:keratan sulfate proteoglycan biosynthetic process"/>
    <property type="evidence" value="ECO:0007669"/>
    <property type="project" value="TreeGrafter"/>
</dbReference>
<evidence type="ECO:0000256" key="5">
    <source>
        <dbReference type="ARBA" id="ARBA00022968"/>
    </source>
</evidence>
<dbReference type="FunFam" id="3.40.50.300:FF:000703">
    <property type="entry name" value="Sulfotransferase"/>
    <property type="match status" value="1"/>
</dbReference>
<organism evidence="13 14">
    <name type="scientific">Microcaecilia unicolor</name>
    <dbReference type="NCBI Taxonomy" id="1415580"/>
    <lineage>
        <taxon>Eukaryota</taxon>
        <taxon>Metazoa</taxon>
        <taxon>Chordata</taxon>
        <taxon>Craniata</taxon>
        <taxon>Vertebrata</taxon>
        <taxon>Euteleostomi</taxon>
        <taxon>Amphibia</taxon>
        <taxon>Gymnophiona</taxon>
        <taxon>Siphonopidae</taxon>
        <taxon>Microcaecilia</taxon>
    </lineage>
</organism>
<evidence type="ECO:0000256" key="11">
    <source>
        <dbReference type="RuleBase" id="RU361155"/>
    </source>
</evidence>
<dbReference type="Gene3D" id="3.40.50.300">
    <property type="entry name" value="P-loop containing nucleotide triphosphate hydrolases"/>
    <property type="match status" value="1"/>
</dbReference>
<sequence>MKENFLLNWVGTSTTARLQRVTGHPDGCFVHRNVTGLCPNHHTPESVQEKGSSASVAGIQPEEVTMIPRVRVSRLCLLVLVCTLMMLHSQRKCHPTDRSQRMELKTQLLILSTWRSGSSFVGQLFNQNPEVFYMMEPFWHIWKKLANESPHLLQISARNLLRSLFLCDMAELKSYLPQNHFLSDIFMWPESRALCSPPACNAFQRTDIIDRQICFKDCHQVLFTKLEEACRTYSHIVVKAVRFLDLEVLYPLLRDPTLNMKIIHLVRDPRAIFSSRQYVGLNDSNVIISKSKNSEPNISLVMQEICKAQVKIYSAAKESSPPFPTDRYLLVRFEDLVKDPLAYLKQWYKAMGLIMSSKLESWVYNISHQTAPKIKGLMPISGDSKRIAEHWRDKLSFQKVKEVQDFCQQDMEVFGYRPVWSIKEQKDMSLELVLPQKNFLEGH</sequence>
<dbReference type="GO" id="GO:0001517">
    <property type="term" value="F:N-acetylglucosamine 6-O-sulfotransferase activity"/>
    <property type="evidence" value="ECO:0007669"/>
    <property type="project" value="TreeGrafter"/>
</dbReference>
<keyword evidence="7" id="KW-0333">Golgi apparatus</keyword>
<dbReference type="KEGG" id="muo:115466298"/>
<evidence type="ECO:0000256" key="4">
    <source>
        <dbReference type="ARBA" id="ARBA00022692"/>
    </source>
</evidence>
<dbReference type="InterPro" id="IPR051135">
    <property type="entry name" value="Gal/GlcNAc/GalNAc_ST"/>
</dbReference>
<reference evidence="14" key="1">
    <citation type="submission" date="2025-08" db="UniProtKB">
        <authorList>
            <consortium name="RefSeq"/>
        </authorList>
    </citation>
    <scope>IDENTIFICATION</scope>
</reference>
<evidence type="ECO:0000256" key="7">
    <source>
        <dbReference type="ARBA" id="ARBA00023034"/>
    </source>
</evidence>
<keyword evidence="6" id="KW-1133">Transmembrane helix</keyword>
<evidence type="ECO:0000313" key="14">
    <source>
        <dbReference type="RefSeq" id="XP_030053323.1"/>
    </source>
</evidence>
<accession>A0A6P7XLD6</accession>
<evidence type="ECO:0000256" key="3">
    <source>
        <dbReference type="ARBA" id="ARBA00022679"/>
    </source>
</evidence>
<dbReference type="AlphaFoldDB" id="A0A6P7XLD6"/>
<keyword evidence="9" id="KW-0325">Glycoprotein</keyword>
<dbReference type="Proteomes" id="UP000515156">
    <property type="component" value="Chromosome 3"/>
</dbReference>
<name>A0A6P7XLD6_9AMPH</name>
<protein>
    <recommendedName>
        <fullName evidence="11">Sulfotransferase</fullName>
        <ecNumber evidence="11">2.8.2.-</ecNumber>
    </recommendedName>
</protein>
<evidence type="ECO:0000256" key="10">
    <source>
        <dbReference type="ARBA" id="ARBA00023277"/>
    </source>
</evidence>
<proteinExistence type="inferred from homology"/>
<evidence type="ECO:0000256" key="2">
    <source>
        <dbReference type="ARBA" id="ARBA00005530"/>
    </source>
</evidence>
<dbReference type="InterPro" id="IPR027417">
    <property type="entry name" value="P-loop_NTPase"/>
</dbReference>
<dbReference type="GO" id="GO:0006790">
    <property type="term" value="P:sulfur compound metabolic process"/>
    <property type="evidence" value="ECO:0007669"/>
    <property type="project" value="TreeGrafter"/>
</dbReference>
<dbReference type="RefSeq" id="XP_030053323.1">
    <property type="nucleotide sequence ID" value="XM_030197463.1"/>
</dbReference>
<dbReference type="PANTHER" id="PTHR10704:SF4">
    <property type="entry name" value="CARBOHYDRATE SULFOTRANSFERASE 6"/>
    <property type="match status" value="1"/>
</dbReference>
<dbReference type="SUPFAM" id="SSF52540">
    <property type="entry name" value="P-loop containing nucleoside triphosphate hydrolases"/>
    <property type="match status" value="1"/>
</dbReference>
<evidence type="ECO:0000256" key="1">
    <source>
        <dbReference type="ARBA" id="ARBA00004323"/>
    </source>
</evidence>
<comment type="similarity">
    <text evidence="2">Belongs to the sulfotransferase 1 family. Gal/GlcNAc/GalNAc subfamily.</text>
</comment>
<keyword evidence="13" id="KW-1185">Reference proteome</keyword>
<evidence type="ECO:0000256" key="9">
    <source>
        <dbReference type="ARBA" id="ARBA00023180"/>
    </source>
</evidence>
<dbReference type="InParanoid" id="A0A6P7XLD6"/>
<evidence type="ECO:0000256" key="6">
    <source>
        <dbReference type="ARBA" id="ARBA00022989"/>
    </source>
</evidence>
<dbReference type="Pfam" id="PF00685">
    <property type="entry name" value="Sulfotransfer_1"/>
    <property type="match status" value="1"/>
</dbReference>
<dbReference type="PANTHER" id="PTHR10704">
    <property type="entry name" value="CARBOHYDRATE SULFOTRANSFERASE"/>
    <property type="match status" value="1"/>
</dbReference>
<feature type="domain" description="Sulfotransferase" evidence="12">
    <location>
        <begin position="106"/>
        <end position="413"/>
    </location>
</feature>
<evidence type="ECO:0000259" key="12">
    <source>
        <dbReference type="Pfam" id="PF00685"/>
    </source>
</evidence>
<comment type="subcellular location">
    <subcellularLocation>
        <location evidence="1">Golgi apparatus membrane</location>
        <topology evidence="1">Single-pass type II membrane protein</topology>
    </subcellularLocation>
</comment>
<dbReference type="OrthoDB" id="6138663at2759"/>
<keyword evidence="4" id="KW-0812">Transmembrane</keyword>
<dbReference type="GO" id="GO:0000139">
    <property type="term" value="C:Golgi membrane"/>
    <property type="evidence" value="ECO:0007669"/>
    <property type="project" value="UniProtKB-SubCell"/>
</dbReference>
<dbReference type="GeneID" id="115466298"/>
<evidence type="ECO:0000256" key="8">
    <source>
        <dbReference type="ARBA" id="ARBA00023136"/>
    </source>
</evidence>
<evidence type="ECO:0000313" key="13">
    <source>
        <dbReference type="Proteomes" id="UP000515156"/>
    </source>
</evidence>
<dbReference type="EC" id="2.8.2.-" evidence="11"/>
<dbReference type="InterPro" id="IPR000863">
    <property type="entry name" value="Sulfotransferase_dom"/>
</dbReference>
<dbReference type="GO" id="GO:0006044">
    <property type="term" value="P:N-acetylglucosamine metabolic process"/>
    <property type="evidence" value="ECO:0007669"/>
    <property type="project" value="TreeGrafter"/>
</dbReference>